<gene>
    <name evidence="3" type="primary">8230579</name>
    <name evidence="2" type="ORF">Phum_PHUM436600</name>
</gene>
<feature type="compositionally biased region" description="Basic and acidic residues" evidence="1">
    <location>
        <begin position="30"/>
        <end position="43"/>
    </location>
</feature>
<dbReference type="EnsemblMetazoa" id="PHUM436600-RA">
    <property type="protein sequence ID" value="PHUM436600-PA"/>
    <property type="gene ID" value="PHUM436600"/>
</dbReference>
<organism>
    <name type="scientific">Pediculus humanus subsp. corporis</name>
    <name type="common">Body louse</name>
    <dbReference type="NCBI Taxonomy" id="121224"/>
    <lineage>
        <taxon>Eukaryota</taxon>
        <taxon>Metazoa</taxon>
        <taxon>Ecdysozoa</taxon>
        <taxon>Arthropoda</taxon>
        <taxon>Hexapoda</taxon>
        <taxon>Insecta</taxon>
        <taxon>Pterygota</taxon>
        <taxon>Neoptera</taxon>
        <taxon>Paraneoptera</taxon>
        <taxon>Psocodea</taxon>
        <taxon>Troctomorpha</taxon>
        <taxon>Phthiraptera</taxon>
        <taxon>Anoplura</taxon>
        <taxon>Pediculidae</taxon>
        <taxon>Pediculus</taxon>
    </lineage>
</organism>
<dbReference type="RefSeq" id="XP_002429509.1">
    <property type="nucleotide sequence ID" value="XM_002429464.1"/>
</dbReference>
<dbReference type="InParanoid" id="E0VTR5"/>
<dbReference type="EMBL" id="AAZO01005334">
    <property type="status" value="NOT_ANNOTATED_CDS"/>
    <property type="molecule type" value="Genomic_DNA"/>
</dbReference>
<feature type="compositionally biased region" description="Basic and acidic residues" evidence="1">
    <location>
        <begin position="54"/>
        <end position="64"/>
    </location>
</feature>
<evidence type="ECO:0000313" key="3">
    <source>
        <dbReference type="EnsemblMetazoa" id="PHUM436600-PA"/>
    </source>
</evidence>
<evidence type="ECO:0000313" key="4">
    <source>
        <dbReference type="Proteomes" id="UP000009046"/>
    </source>
</evidence>
<reference evidence="2" key="2">
    <citation type="submission" date="2007-04" db="EMBL/GenBank/DDBJ databases">
        <title>The genome of the human body louse.</title>
        <authorList>
            <consortium name="The Human Body Louse Genome Consortium"/>
            <person name="Kirkness E."/>
            <person name="Walenz B."/>
            <person name="Hass B."/>
            <person name="Bruggner R."/>
            <person name="Strausberg R."/>
        </authorList>
    </citation>
    <scope>NUCLEOTIDE SEQUENCE</scope>
    <source>
        <strain evidence="2">USDA</strain>
    </source>
</reference>
<protein>
    <submittedName>
        <fullName evidence="2 3">Uncharacterized protein</fullName>
    </submittedName>
</protein>
<dbReference type="EMBL" id="DS235771">
    <property type="protein sequence ID" value="EEB16771.1"/>
    <property type="molecule type" value="Genomic_DNA"/>
</dbReference>
<keyword evidence="4" id="KW-1185">Reference proteome</keyword>
<sequence length="77" mass="8968">MLVTDAENPNDQYAFDNPCFREATPIKQNINDEKQSSKLDKNKWMGWSPLNTLGKDEEKSERKITSLDDSYVNVRKM</sequence>
<reference evidence="2" key="1">
    <citation type="submission" date="2007-04" db="EMBL/GenBank/DDBJ databases">
        <title>Annotation of Pediculus humanus corporis strain USDA.</title>
        <authorList>
            <person name="Kirkness E."/>
            <person name="Hannick L."/>
            <person name="Hass B."/>
            <person name="Bruggner R."/>
            <person name="Lawson D."/>
            <person name="Bidwell S."/>
            <person name="Joardar V."/>
            <person name="Caler E."/>
            <person name="Walenz B."/>
            <person name="Inman J."/>
            <person name="Schobel S."/>
            <person name="Galinsky K."/>
            <person name="Amedeo P."/>
            <person name="Strausberg R."/>
        </authorList>
    </citation>
    <scope>NUCLEOTIDE SEQUENCE</scope>
    <source>
        <strain evidence="2">USDA</strain>
    </source>
</reference>
<dbReference type="CTD" id="8230579"/>
<dbReference type="Proteomes" id="UP000009046">
    <property type="component" value="Unassembled WGS sequence"/>
</dbReference>
<dbReference type="HOGENOM" id="CLU_2641079_0_0_1"/>
<dbReference type="AlphaFoldDB" id="E0VTR5"/>
<dbReference type="KEGG" id="phu:Phum_PHUM436600"/>
<accession>E0VTR5</accession>
<dbReference type="GeneID" id="8230579"/>
<reference evidence="3" key="3">
    <citation type="submission" date="2021-02" db="UniProtKB">
        <authorList>
            <consortium name="EnsemblMetazoa"/>
        </authorList>
    </citation>
    <scope>IDENTIFICATION</scope>
    <source>
        <strain evidence="3">USDA</strain>
    </source>
</reference>
<feature type="region of interest" description="Disordered" evidence="1">
    <location>
        <begin position="30"/>
        <end position="64"/>
    </location>
</feature>
<dbReference type="VEuPathDB" id="VectorBase:PHUM436600"/>
<evidence type="ECO:0000313" key="2">
    <source>
        <dbReference type="EMBL" id="EEB16771.1"/>
    </source>
</evidence>
<proteinExistence type="predicted"/>
<evidence type="ECO:0000256" key="1">
    <source>
        <dbReference type="SAM" id="MobiDB-lite"/>
    </source>
</evidence>
<name>E0VTR5_PEDHC</name>